<keyword evidence="5 14" id="KW-0547">Nucleotide-binding</keyword>
<gene>
    <name evidence="18" type="primary">vanB</name>
    <name evidence="12" type="synonym">ddl</name>
    <name evidence="18" type="ORF">CLHUN_24050</name>
</gene>
<dbReference type="Pfam" id="PF01820">
    <property type="entry name" value="Dala_Dala_lig_N"/>
    <property type="match status" value="1"/>
</dbReference>
<evidence type="ECO:0000256" key="4">
    <source>
        <dbReference type="ARBA" id="ARBA00022723"/>
    </source>
</evidence>
<feature type="binding site" evidence="15">
    <location>
        <position position="312"/>
    </location>
    <ligand>
        <name>Mg(2+)</name>
        <dbReference type="ChEBI" id="CHEBI:18420"/>
        <label>2</label>
    </ligand>
</feature>
<feature type="domain" description="ATP-grasp" evidence="17">
    <location>
        <begin position="143"/>
        <end position="345"/>
    </location>
</feature>
<evidence type="ECO:0000256" key="5">
    <source>
        <dbReference type="ARBA" id="ARBA00022741"/>
    </source>
</evidence>
<dbReference type="EC" id="6.3.2.4" evidence="12"/>
<dbReference type="GO" id="GO:0046872">
    <property type="term" value="F:metal ion binding"/>
    <property type="evidence" value="ECO:0007669"/>
    <property type="project" value="UniProtKB-KW"/>
</dbReference>
<proteinExistence type="inferred from homology"/>
<dbReference type="AlphaFoldDB" id="A0A1V4SJR4"/>
<dbReference type="GO" id="GO:0071555">
    <property type="term" value="P:cell wall organization"/>
    <property type="evidence" value="ECO:0007669"/>
    <property type="project" value="UniProtKB-KW"/>
</dbReference>
<evidence type="ECO:0000256" key="14">
    <source>
        <dbReference type="PIRSR" id="PIRSR039102-2"/>
    </source>
</evidence>
<keyword evidence="4 15" id="KW-0479">Metal-binding</keyword>
<dbReference type="InterPro" id="IPR016185">
    <property type="entry name" value="PreATP-grasp_dom_sf"/>
</dbReference>
<dbReference type="GO" id="GO:0008360">
    <property type="term" value="P:regulation of cell shape"/>
    <property type="evidence" value="ECO:0007669"/>
    <property type="project" value="UniProtKB-KW"/>
</dbReference>
<dbReference type="NCBIfam" id="TIGR01205">
    <property type="entry name" value="D_ala_D_alaTIGR"/>
    <property type="match status" value="1"/>
</dbReference>
<keyword evidence="10 15" id="KW-0464">Manganese</keyword>
<dbReference type="InterPro" id="IPR000291">
    <property type="entry name" value="D-Ala_lig_Van_CS"/>
</dbReference>
<dbReference type="Gene3D" id="3.40.50.20">
    <property type="match status" value="1"/>
</dbReference>
<feature type="active site" evidence="13">
    <location>
        <position position="16"/>
    </location>
</feature>
<evidence type="ECO:0000256" key="2">
    <source>
        <dbReference type="ARBA" id="ARBA00010871"/>
    </source>
</evidence>
<keyword evidence="3 12" id="KW-0436">Ligase</keyword>
<dbReference type="GO" id="GO:0005524">
    <property type="term" value="F:ATP binding"/>
    <property type="evidence" value="ECO:0007669"/>
    <property type="project" value="UniProtKB-UniRule"/>
</dbReference>
<dbReference type="PANTHER" id="PTHR23132">
    <property type="entry name" value="D-ALANINE--D-ALANINE LIGASE"/>
    <property type="match status" value="1"/>
</dbReference>
<feature type="binding site" evidence="14">
    <location>
        <begin position="218"/>
        <end position="225"/>
    </location>
    <ligand>
        <name>ATP</name>
        <dbReference type="ChEBI" id="CHEBI:30616"/>
    </ligand>
</feature>
<dbReference type="GO" id="GO:0009252">
    <property type="term" value="P:peptidoglycan biosynthetic process"/>
    <property type="evidence" value="ECO:0007669"/>
    <property type="project" value="UniProtKB-UniRule"/>
</dbReference>
<dbReference type="SUPFAM" id="SSF56059">
    <property type="entry name" value="Glutathione synthetase ATP-binding domain-like"/>
    <property type="match status" value="1"/>
</dbReference>
<organism evidence="18 19">
    <name type="scientific">Ruminiclostridium hungatei</name>
    <name type="common">Clostridium hungatei</name>
    <dbReference type="NCBI Taxonomy" id="48256"/>
    <lineage>
        <taxon>Bacteria</taxon>
        <taxon>Bacillati</taxon>
        <taxon>Bacillota</taxon>
        <taxon>Clostridia</taxon>
        <taxon>Eubacteriales</taxon>
        <taxon>Oscillospiraceae</taxon>
        <taxon>Ruminiclostridium</taxon>
    </lineage>
</organism>
<dbReference type="NCBIfam" id="NF002528">
    <property type="entry name" value="PRK01966.1-4"/>
    <property type="match status" value="1"/>
</dbReference>
<accession>A0A1V4SJR4</accession>
<dbReference type="RefSeq" id="WP_080064834.1">
    <property type="nucleotide sequence ID" value="NZ_MZGX01000015.1"/>
</dbReference>
<evidence type="ECO:0000256" key="6">
    <source>
        <dbReference type="ARBA" id="ARBA00022840"/>
    </source>
</evidence>
<keyword evidence="7 15" id="KW-0460">Magnesium</keyword>
<dbReference type="PROSITE" id="PS50975">
    <property type="entry name" value="ATP_GRASP"/>
    <property type="match status" value="1"/>
</dbReference>
<evidence type="ECO:0000256" key="9">
    <source>
        <dbReference type="ARBA" id="ARBA00022984"/>
    </source>
</evidence>
<name>A0A1V4SJR4_RUMHU</name>
<evidence type="ECO:0000256" key="11">
    <source>
        <dbReference type="ARBA" id="ARBA00023316"/>
    </source>
</evidence>
<keyword evidence="12" id="KW-0963">Cytoplasm</keyword>
<feature type="binding site" evidence="15">
    <location>
        <position position="299"/>
    </location>
    <ligand>
        <name>Mg(2+)</name>
        <dbReference type="ChEBI" id="CHEBI:18420"/>
        <label>1</label>
    </ligand>
</feature>
<protein>
    <recommendedName>
        <fullName evidence="12">D-alanine--D-alanine ligase</fullName>
        <ecNumber evidence="12">6.3.2.4</ecNumber>
    </recommendedName>
    <alternativeName>
        <fullName evidence="12">D-Ala-D-Ala ligase</fullName>
    </alternativeName>
    <alternativeName>
        <fullName evidence="12">D-alanylalanine synthetase</fullName>
    </alternativeName>
</protein>
<dbReference type="GO" id="GO:0008716">
    <property type="term" value="F:D-alanine-D-alanine ligase activity"/>
    <property type="evidence" value="ECO:0007669"/>
    <property type="project" value="UniProtKB-UniRule"/>
</dbReference>
<feature type="active site" evidence="13">
    <location>
        <position position="323"/>
    </location>
</feature>
<dbReference type="Proteomes" id="UP000191554">
    <property type="component" value="Unassembled WGS sequence"/>
</dbReference>
<evidence type="ECO:0000313" key="19">
    <source>
        <dbReference type="Proteomes" id="UP000191554"/>
    </source>
</evidence>
<evidence type="ECO:0000256" key="1">
    <source>
        <dbReference type="ARBA" id="ARBA00001936"/>
    </source>
</evidence>
<dbReference type="InterPro" id="IPR011127">
    <property type="entry name" value="Dala_Dala_lig_N"/>
</dbReference>
<dbReference type="HAMAP" id="MF_00047">
    <property type="entry name" value="Dala_Dala_lig"/>
    <property type="match status" value="1"/>
</dbReference>
<dbReference type="InterPro" id="IPR011095">
    <property type="entry name" value="Dala_Dala_lig_C"/>
</dbReference>
<feature type="binding site" evidence="14">
    <location>
        <begin position="180"/>
        <end position="182"/>
    </location>
    <ligand>
        <name>ATP</name>
        <dbReference type="ChEBI" id="CHEBI:30616"/>
    </ligand>
</feature>
<evidence type="ECO:0000256" key="8">
    <source>
        <dbReference type="ARBA" id="ARBA00022960"/>
    </source>
</evidence>
<evidence type="ECO:0000256" key="3">
    <source>
        <dbReference type="ARBA" id="ARBA00022598"/>
    </source>
</evidence>
<evidence type="ECO:0000313" key="18">
    <source>
        <dbReference type="EMBL" id="OPX43685.1"/>
    </source>
</evidence>
<dbReference type="InterPro" id="IPR005905">
    <property type="entry name" value="D_ala_D_ala"/>
</dbReference>
<comment type="subcellular location">
    <subcellularLocation>
        <location evidence="12">Cytoplasm</location>
    </subcellularLocation>
</comment>
<evidence type="ECO:0000256" key="16">
    <source>
        <dbReference type="PROSITE-ProRule" id="PRU00409"/>
    </source>
</evidence>
<dbReference type="FunFam" id="3.30.470.20:FF:000008">
    <property type="entry name" value="D-alanine--D-alanine ligase"/>
    <property type="match status" value="1"/>
</dbReference>
<keyword evidence="6 16" id="KW-0067">ATP-binding</keyword>
<dbReference type="UniPathway" id="UPA00219"/>
<dbReference type="PROSITE" id="PS00843">
    <property type="entry name" value="DALA_DALA_LIGASE_1"/>
    <property type="match status" value="1"/>
</dbReference>
<sequence length="350" mass="38441">MNKTRVAVIFGGCSTEYEVSLKSGAAVIENLNKALYDIVLVGITKEGNWLRYFGGVEEIIKDTWHLDKNCRPAAFSPDRGRTALLEFCGSGFITTQIDVAFPVMHGKNGEDGTLQGLLELAGIPFVGCGTLSSALCMDKDTAHKLAQISGVRVPPSITAEDYTDIRDIIKKTETLRYPMFVKPARAGSSFGITKVSYSEELYAAITEAFRHDSKIVIEEAVEGFEVGCAVLGNNNELMVGAVDEIELQQGFFDYREKYTLTSSKIHLPARIDSQTAERIRETALRLYRALGCKGFARVDMFLTPAGNIVFNEINTIPGFTAQSRYPRMLEAAGINFGEVLDRLISLAIHG</sequence>
<dbReference type="Pfam" id="PF07478">
    <property type="entry name" value="Dala_Dala_lig_C"/>
    <property type="match status" value="1"/>
</dbReference>
<comment type="catalytic activity">
    <reaction evidence="12">
        <text>2 D-alanine + ATP = D-alanyl-D-alanine + ADP + phosphate + H(+)</text>
        <dbReference type="Rhea" id="RHEA:11224"/>
        <dbReference type="ChEBI" id="CHEBI:15378"/>
        <dbReference type="ChEBI" id="CHEBI:30616"/>
        <dbReference type="ChEBI" id="CHEBI:43474"/>
        <dbReference type="ChEBI" id="CHEBI:57416"/>
        <dbReference type="ChEBI" id="CHEBI:57822"/>
        <dbReference type="ChEBI" id="CHEBI:456216"/>
        <dbReference type="EC" id="6.3.2.4"/>
    </reaction>
</comment>
<dbReference type="OrthoDB" id="9813261at2"/>
<evidence type="ECO:0000256" key="15">
    <source>
        <dbReference type="PIRSR" id="PIRSR039102-3"/>
    </source>
</evidence>
<feature type="binding site" evidence="14">
    <location>
        <begin position="188"/>
        <end position="189"/>
    </location>
    <ligand>
        <name>ATP</name>
        <dbReference type="ChEBI" id="CHEBI:30616"/>
    </ligand>
</feature>
<evidence type="ECO:0000256" key="7">
    <source>
        <dbReference type="ARBA" id="ARBA00022842"/>
    </source>
</evidence>
<dbReference type="GO" id="GO:0005829">
    <property type="term" value="C:cytosol"/>
    <property type="evidence" value="ECO:0007669"/>
    <property type="project" value="TreeGrafter"/>
</dbReference>
<dbReference type="PIRSF" id="PIRSF039102">
    <property type="entry name" value="Ddl/VanB"/>
    <property type="match status" value="1"/>
</dbReference>
<dbReference type="SUPFAM" id="SSF52440">
    <property type="entry name" value="PreATP-grasp domain"/>
    <property type="match status" value="1"/>
</dbReference>
<evidence type="ECO:0000256" key="12">
    <source>
        <dbReference type="HAMAP-Rule" id="MF_00047"/>
    </source>
</evidence>
<feature type="binding site" evidence="14">
    <location>
        <position position="139"/>
    </location>
    <ligand>
        <name>ATP</name>
        <dbReference type="ChEBI" id="CHEBI:30616"/>
    </ligand>
</feature>
<dbReference type="EMBL" id="MZGX01000015">
    <property type="protein sequence ID" value="OPX43685.1"/>
    <property type="molecule type" value="Genomic_DNA"/>
</dbReference>
<comment type="cofactor">
    <cofactor evidence="1">
        <name>Mn(2+)</name>
        <dbReference type="ChEBI" id="CHEBI:29035"/>
    </cofactor>
</comment>
<dbReference type="InterPro" id="IPR013815">
    <property type="entry name" value="ATP_grasp_subdomain_1"/>
</dbReference>
<dbReference type="STRING" id="48256.CLHUN_24050"/>
<evidence type="ECO:0000256" key="13">
    <source>
        <dbReference type="PIRSR" id="PIRSR039102-1"/>
    </source>
</evidence>
<dbReference type="PANTHER" id="PTHR23132:SF25">
    <property type="entry name" value="D-ALANINE--D-ALANINE LIGASE A"/>
    <property type="match status" value="1"/>
</dbReference>
<reference evidence="18 19" key="1">
    <citation type="submission" date="2017-03" db="EMBL/GenBank/DDBJ databases">
        <title>Genome sequence of Clostridium hungatei DSM 14427.</title>
        <authorList>
            <person name="Poehlein A."/>
            <person name="Daniel R."/>
        </authorList>
    </citation>
    <scope>NUCLEOTIDE SEQUENCE [LARGE SCALE GENOMIC DNA]</scope>
    <source>
        <strain evidence="18 19">DSM 14427</strain>
    </source>
</reference>
<feature type="active site" evidence="13">
    <location>
        <position position="188"/>
    </location>
</feature>
<dbReference type="PROSITE" id="PS00844">
    <property type="entry name" value="DALA_DALA_LIGASE_2"/>
    <property type="match status" value="1"/>
</dbReference>
<evidence type="ECO:0000259" key="17">
    <source>
        <dbReference type="PROSITE" id="PS50975"/>
    </source>
</evidence>
<dbReference type="Gene3D" id="3.30.1490.20">
    <property type="entry name" value="ATP-grasp fold, A domain"/>
    <property type="match status" value="1"/>
</dbReference>
<comment type="similarity">
    <text evidence="2 12">Belongs to the D-alanine--D-alanine ligase family.</text>
</comment>
<keyword evidence="8 12" id="KW-0133">Cell shape</keyword>
<dbReference type="Gene3D" id="3.30.470.20">
    <property type="entry name" value="ATP-grasp fold, B domain"/>
    <property type="match status" value="1"/>
</dbReference>
<feature type="binding site" evidence="15">
    <location>
        <position position="312"/>
    </location>
    <ligand>
        <name>Mg(2+)</name>
        <dbReference type="ChEBI" id="CHEBI:18420"/>
        <label>1</label>
    </ligand>
</feature>
<keyword evidence="11 12" id="KW-0961">Cell wall biogenesis/degradation</keyword>
<comment type="pathway">
    <text evidence="12">Cell wall biogenesis; peptidoglycan biosynthesis.</text>
</comment>
<keyword evidence="19" id="KW-1185">Reference proteome</keyword>
<dbReference type="InterPro" id="IPR011761">
    <property type="entry name" value="ATP-grasp"/>
</dbReference>
<feature type="binding site" evidence="15">
    <location>
        <position position="314"/>
    </location>
    <ligand>
        <name>Mg(2+)</name>
        <dbReference type="ChEBI" id="CHEBI:18420"/>
        <label>2</label>
    </ligand>
</feature>
<evidence type="ECO:0000256" key="10">
    <source>
        <dbReference type="ARBA" id="ARBA00023211"/>
    </source>
</evidence>
<feature type="binding site" evidence="14">
    <location>
        <begin position="311"/>
        <end position="312"/>
    </location>
    <ligand>
        <name>ATP</name>
        <dbReference type="ChEBI" id="CHEBI:30616"/>
    </ligand>
</feature>
<comment type="caution">
    <text evidence="18">The sequence shown here is derived from an EMBL/GenBank/DDBJ whole genome shotgun (WGS) entry which is preliminary data.</text>
</comment>
<comment type="cofactor">
    <cofactor evidence="15">
        <name>Mg(2+)</name>
        <dbReference type="ChEBI" id="CHEBI:18420"/>
    </cofactor>
    <cofactor evidence="15">
        <name>Mn(2+)</name>
        <dbReference type="ChEBI" id="CHEBI:29035"/>
    </cofactor>
    <text evidence="15">Binds 2 magnesium or manganese ions per subunit.</text>
</comment>
<dbReference type="NCBIfam" id="NF002378">
    <property type="entry name" value="PRK01372.1"/>
    <property type="match status" value="1"/>
</dbReference>
<comment type="function">
    <text evidence="12">Cell wall formation.</text>
</comment>
<keyword evidence="9 12" id="KW-0573">Peptidoglycan synthesis</keyword>
<dbReference type="NCBIfam" id="NF000091">
    <property type="entry name" value="D_ala_D_ser_VanG"/>
    <property type="match status" value="1"/>
</dbReference>